<gene>
    <name evidence="1" type="ORF">RSOLAG1IB_09454</name>
</gene>
<keyword evidence="2" id="KW-1185">Reference proteome</keyword>
<reference evidence="1 2" key="1">
    <citation type="submission" date="2014-11" db="EMBL/GenBank/DDBJ databases">
        <authorList>
            <person name="Wibberg Daniel"/>
        </authorList>
    </citation>
    <scope>NUCLEOTIDE SEQUENCE [LARGE SCALE GENOMIC DNA]</scope>
    <source>
        <strain evidence="1">Rhizoctonia solani AG1-IB 7/3/14</strain>
    </source>
</reference>
<dbReference type="AlphaFoldDB" id="A0A0B7FQG6"/>
<evidence type="ECO:0000313" key="2">
    <source>
        <dbReference type="Proteomes" id="UP000059188"/>
    </source>
</evidence>
<dbReference type="EMBL" id="LN679143">
    <property type="protein sequence ID" value="CEL60216.1"/>
    <property type="molecule type" value="Genomic_DNA"/>
</dbReference>
<protein>
    <submittedName>
        <fullName evidence="1">Uncharacterized protein</fullName>
    </submittedName>
</protein>
<accession>A0A0B7FQG6</accession>
<sequence length="69" mass="7696">MVACTWKINANEKVFNLPWSLAEFVLKRSSIVLGNKFRPLALDDLGRVKNSGPNRARSTASTCCGNWLE</sequence>
<proteinExistence type="predicted"/>
<dbReference type="Proteomes" id="UP000059188">
    <property type="component" value="Unassembled WGS sequence"/>
</dbReference>
<evidence type="ECO:0000313" key="1">
    <source>
        <dbReference type="EMBL" id="CEL60216.1"/>
    </source>
</evidence>
<organism evidence="1 2">
    <name type="scientific">Thanatephorus cucumeris (strain AG1-IB / isolate 7/3/14)</name>
    <name type="common">Lettuce bottom rot fungus</name>
    <name type="synonym">Rhizoctonia solani</name>
    <dbReference type="NCBI Taxonomy" id="1108050"/>
    <lineage>
        <taxon>Eukaryota</taxon>
        <taxon>Fungi</taxon>
        <taxon>Dikarya</taxon>
        <taxon>Basidiomycota</taxon>
        <taxon>Agaricomycotina</taxon>
        <taxon>Agaricomycetes</taxon>
        <taxon>Cantharellales</taxon>
        <taxon>Ceratobasidiaceae</taxon>
        <taxon>Rhizoctonia</taxon>
        <taxon>Rhizoctonia solani AG-1</taxon>
    </lineage>
</organism>
<name>A0A0B7FQG6_THACB</name>